<feature type="region of interest" description="Disordered" evidence="1">
    <location>
        <begin position="438"/>
        <end position="466"/>
    </location>
</feature>
<gene>
    <name evidence="3" type="primary">MEBL</name>
    <name evidence="3" type="ORF">CR513_05755</name>
</gene>
<feature type="compositionally biased region" description="Acidic residues" evidence="1">
    <location>
        <begin position="14"/>
        <end position="23"/>
    </location>
</feature>
<evidence type="ECO:0000256" key="1">
    <source>
        <dbReference type="SAM" id="MobiDB-lite"/>
    </source>
</evidence>
<name>A0A371I465_MUCPR</name>
<keyword evidence="4" id="KW-1185">Reference proteome</keyword>
<feature type="region of interest" description="Disordered" evidence="1">
    <location>
        <begin position="478"/>
        <end position="522"/>
    </location>
</feature>
<comment type="caution">
    <text evidence="3">The sequence shown here is derived from an EMBL/GenBank/DDBJ whole genome shotgun (WGS) entry which is preliminary data.</text>
</comment>
<dbReference type="PANTHER" id="PTHR38937">
    <property type="entry name" value="MEMBRANE PROTEIN OF ER BODY-LIKE PROTEIN"/>
    <property type="match status" value="1"/>
</dbReference>
<feature type="non-terminal residue" evidence="3">
    <location>
        <position position="1"/>
    </location>
</feature>
<reference evidence="3" key="1">
    <citation type="submission" date="2018-05" db="EMBL/GenBank/DDBJ databases">
        <title>Draft genome of Mucuna pruriens seed.</title>
        <authorList>
            <person name="Nnadi N.E."/>
            <person name="Vos R."/>
            <person name="Hasami M.H."/>
            <person name="Devisetty U.K."/>
            <person name="Aguiy J.C."/>
        </authorList>
    </citation>
    <scope>NUCLEOTIDE SEQUENCE [LARGE SCALE GENOMIC DNA]</scope>
    <source>
        <strain evidence="3">JCA_2017</strain>
    </source>
</reference>
<organism evidence="3 4">
    <name type="scientific">Mucuna pruriens</name>
    <name type="common">Velvet bean</name>
    <name type="synonym">Dolichos pruriens</name>
    <dbReference type="NCBI Taxonomy" id="157652"/>
    <lineage>
        <taxon>Eukaryota</taxon>
        <taxon>Viridiplantae</taxon>
        <taxon>Streptophyta</taxon>
        <taxon>Embryophyta</taxon>
        <taxon>Tracheophyta</taxon>
        <taxon>Spermatophyta</taxon>
        <taxon>Magnoliopsida</taxon>
        <taxon>eudicotyledons</taxon>
        <taxon>Gunneridae</taxon>
        <taxon>Pentapetalae</taxon>
        <taxon>rosids</taxon>
        <taxon>fabids</taxon>
        <taxon>Fabales</taxon>
        <taxon>Fabaceae</taxon>
        <taxon>Papilionoideae</taxon>
        <taxon>50 kb inversion clade</taxon>
        <taxon>NPAAA clade</taxon>
        <taxon>indigoferoid/millettioid clade</taxon>
        <taxon>Phaseoleae</taxon>
        <taxon>Mucuna</taxon>
    </lineage>
</organism>
<feature type="transmembrane region" description="Helical" evidence="2">
    <location>
        <begin position="953"/>
        <end position="974"/>
    </location>
</feature>
<feature type="compositionally biased region" description="Polar residues" evidence="1">
    <location>
        <begin position="444"/>
        <end position="466"/>
    </location>
</feature>
<protein>
    <submittedName>
        <fullName evidence="3">Membrane protein of ER body-like protein</fullName>
    </submittedName>
</protein>
<keyword evidence="2" id="KW-1133">Transmembrane helix</keyword>
<evidence type="ECO:0000313" key="3">
    <source>
        <dbReference type="EMBL" id="RDY09826.1"/>
    </source>
</evidence>
<accession>A0A371I465</accession>
<feature type="compositionally biased region" description="Low complexity" evidence="1">
    <location>
        <begin position="47"/>
        <end position="64"/>
    </location>
</feature>
<dbReference type="Proteomes" id="UP000257109">
    <property type="component" value="Unassembled WGS sequence"/>
</dbReference>
<feature type="region of interest" description="Disordered" evidence="1">
    <location>
        <begin position="1"/>
        <end position="100"/>
    </location>
</feature>
<feature type="transmembrane region" description="Helical" evidence="2">
    <location>
        <begin position="833"/>
        <end position="855"/>
    </location>
</feature>
<feature type="transmembrane region" description="Helical" evidence="2">
    <location>
        <begin position="921"/>
        <end position="941"/>
    </location>
</feature>
<feature type="transmembrane region" description="Helical" evidence="2">
    <location>
        <begin position="885"/>
        <end position="909"/>
    </location>
</feature>
<keyword evidence="2" id="KW-0472">Membrane</keyword>
<dbReference type="OrthoDB" id="1924921at2759"/>
<sequence length="1007" mass="109224">MEQEVHQWMVHPYEEEEEEEMMEDGALIRRESVSHSKGSLITDEVTSSSSSSSSSPSSNGSEHSNGVCSVVTAPDGSPVQKEEEVAEMGDGGENNNHVNGDEVDCAAVGLAQVAEFAGAETNGEAISGVAVSQNKNGVCVYFDKQQGMWKCHHCTWTKRFDSPWTVPNWNIKSYPDLMMNVKTMIQHGPCFVCETKDDEANGLNGVPNGDAFGSVHPTNLGERAIDVKADQSVIQNNSLCSEITNHYMKTMDDKLPSVPELSHIHNSSDIQATAVMNFHEETSTKEEAPNLIKEIDQQLEEFDVEAVLAKQETHDLFCPNCHSCITKRVILKKRKRNIHKLDNKAKRDKLENIQNLENKAEHDKLEIIGGSELVNSSAQPVADQGGHANGTNDIVSSEPPADNNQPNEEPEVFRCLSCFSFFIPSGKCLDLFRKSGGARKNESAQDPSSTPASNLQNPSNRQGSSTNWLTYLFPLNKGKKASDASPEDSRTCPTERHHSTSITSDEPTSDKIGHPKGSLGDTSVIKNVKPMLVIDDGHGGMNSLISATNDWSPIQSFKKSDGDLINGGVPRVGQDFVDFSVKEQLLPGNMVINEGEKNNASADIMQTDIVEVMSSESISDEKVSKFESVPLAAATTTETIVKAGETTKETILKPYEREPAFLASTTVGSLVLPESMKVVDKTPEIQSSYSPLGQGAQSPIQSSGNAILANDVASNKQYSGIEAIFPSKPDFTLIDKEIKSSSRKENAGGDVIVVVEREAFKSTTSQTADNIPVEGVTITASRTQVQIVEQPRDEVSEPQGWEVLKSVVYGGLVESITSLGVVSSAVSSGATPLNIIALGFANIVGGLFILGHNLIDLKNDHPRGDQTQMNTQDRYQEFLGRRANFLLHVVVAVLSFLIFGAVPLVIYGVLINKNYYTEVKLAAVAASSAVCIILLAIGKVYSSRPPRSYIKTVLYYVTLALAASGVSYIGGNLFKDLLEKHNHSSEPGFAITMPIADTSMESAWMSY</sequence>
<dbReference type="InterPro" id="IPR052843">
    <property type="entry name" value="ER_body_metal_sequester"/>
</dbReference>
<dbReference type="AlphaFoldDB" id="A0A371I465"/>
<keyword evidence="2" id="KW-0812">Transmembrane</keyword>
<feature type="compositionally biased region" description="Basic and acidic residues" evidence="1">
    <location>
        <begin position="487"/>
        <end position="498"/>
    </location>
</feature>
<feature type="region of interest" description="Disordered" evidence="1">
    <location>
        <begin position="377"/>
        <end position="408"/>
    </location>
</feature>
<dbReference type="PANTHER" id="PTHR38937:SF2">
    <property type="entry name" value="MEMBRANE PROTEIN OF ER BODY-LIKE PROTEIN ISOFORM X1"/>
    <property type="match status" value="1"/>
</dbReference>
<dbReference type="STRING" id="157652.A0A371I465"/>
<evidence type="ECO:0000256" key="2">
    <source>
        <dbReference type="SAM" id="Phobius"/>
    </source>
</evidence>
<evidence type="ECO:0000313" key="4">
    <source>
        <dbReference type="Proteomes" id="UP000257109"/>
    </source>
</evidence>
<proteinExistence type="predicted"/>
<dbReference type="EMBL" id="QJKJ01000964">
    <property type="protein sequence ID" value="RDY09826.1"/>
    <property type="molecule type" value="Genomic_DNA"/>
</dbReference>